<dbReference type="SUPFAM" id="SSF51110">
    <property type="entry name" value="alpha-D-mannose-specific plant lectins"/>
    <property type="match status" value="1"/>
</dbReference>
<dbReference type="AlphaFoldDB" id="A0A8D3WJP7"/>
<keyword evidence="3 9" id="KW-0418">Kinase</keyword>
<dbReference type="InterPro" id="IPR001480">
    <property type="entry name" value="Bulb-type_lectin_dom"/>
</dbReference>
<dbReference type="KEGG" id="sfa:Sfla_4942"/>
<organism evidence="9 10">
    <name type="scientific">Streptomyces pratensis (strain ATCC 33331 / IAF-45CD)</name>
    <dbReference type="NCBI Taxonomy" id="591167"/>
    <lineage>
        <taxon>Bacteria</taxon>
        <taxon>Bacillati</taxon>
        <taxon>Actinomycetota</taxon>
        <taxon>Actinomycetes</taxon>
        <taxon>Kitasatosporales</taxon>
        <taxon>Streptomycetaceae</taxon>
        <taxon>Streptomyces</taxon>
    </lineage>
</organism>
<dbReference type="Gene3D" id="1.10.510.10">
    <property type="entry name" value="Transferase(Phosphotransferase) domain 1"/>
    <property type="match status" value="1"/>
</dbReference>
<evidence type="ECO:0000313" key="10">
    <source>
        <dbReference type="Proteomes" id="UP000002066"/>
    </source>
</evidence>
<evidence type="ECO:0000256" key="3">
    <source>
        <dbReference type="ARBA" id="ARBA00022777"/>
    </source>
</evidence>
<feature type="region of interest" description="Disordered" evidence="6">
    <location>
        <begin position="389"/>
        <end position="443"/>
    </location>
</feature>
<dbReference type="PROSITE" id="PS50011">
    <property type="entry name" value="PROTEIN_KINASE_DOM"/>
    <property type="match status" value="1"/>
</dbReference>
<dbReference type="SMART" id="SM00108">
    <property type="entry name" value="B_lectin"/>
    <property type="match status" value="1"/>
</dbReference>
<evidence type="ECO:0000259" key="7">
    <source>
        <dbReference type="PROSITE" id="PS50011"/>
    </source>
</evidence>
<dbReference type="InterPro" id="IPR000719">
    <property type="entry name" value="Prot_kinase_dom"/>
</dbReference>
<dbReference type="Gene3D" id="2.90.10.10">
    <property type="entry name" value="Bulb-type lectin domain"/>
    <property type="match status" value="1"/>
</dbReference>
<dbReference type="GO" id="GO:0004674">
    <property type="term" value="F:protein serine/threonine kinase activity"/>
    <property type="evidence" value="ECO:0007669"/>
    <property type="project" value="UniProtKB-KW"/>
</dbReference>
<gene>
    <name evidence="9" type="ordered locus">Sfla_4942</name>
</gene>
<dbReference type="PROSITE" id="PS50927">
    <property type="entry name" value="BULB_LECTIN"/>
    <property type="match status" value="1"/>
</dbReference>
<feature type="compositionally biased region" description="Low complexity" evidence="6">
    <location>
        <begin position="409"/>
        <end position="423"/>
    </location>
</feature>
<feature type="binding site" evidence="5">
    <location>
        <position position="43"/>
    </location>
    <ligand>
        <name>ATP</name>
        <dbReference type="ChEBI" id="CHEBI:30616"/>
    </ligand>
</feature>
<dbReference type="Gene3D" id="3.30.200.20">
    <property type="entry name" value="Phosphorylase Kinase, domain 1"/>
    <property type="match status" value="1"/>
</dbReference>
<feature type="domain" description="Bulb-type lectin" evidence="8">
    <location>
        <begin position="436"/>
        <end position="543"/>
    </location>
</feature>
<reference evidence="9 10" key="1">
    <citation type="submission" date="2011-01" db="EMBL/GenBank/DDBJ databases">
        <title>Complete sequence of chromosome of Streptomyces flavogriseus ATCC 33331.</title>
        <authorList>
            <consortium name="US DOE Joint Genome Institute"/>
            <person name="Lucas S."/>
            <person name="Copeland A."/>
            <person name="Lapidus A."/>
            <person name="Cheng J.-F."/>
            <person name="Goodwin L."/>
            <person name="Pitluck S."/>
            <person name="Davenport K."/>
            <person name="Detter J.C."/>
            <person name="Han C."/>
            <person name="Tapia R."/>
            <person name="Land M."/>
            <person name="Hauser L."/>
            <person name="Kyrpides N."/>
            <person name="Ivanova N."/>
            <person name="Ovchinnikova G."/>
            <person name="Pagani I."/>
            <person name="Brumm P."/>
            <person name="Mead D."/>
            <person name="Woyke T."/>
        </authorList>
    </citation>
    <scope>NUCLEOTIDE SEQUENCE [LARGE SCALE GENOMIC DNA]</scope>
    <source>
        <strain evidence="10">ATCC 33331 / IAF-45CD</strain>
    </source>
</reference>
<dbReference type="GO" id="GO:0005524">
    <property type="term" value="F:ATP binding"/>
    <property type="evidence" value="ECO:0007669"/>
    <property type="project" value="UniProtKB-UniRule"/>
</dbReference>
<feature type="domain" description="Protein kinase" evidence="7">
    <location>
        <begin position="15"/>
        <end position="269"/>
    </location>
</feature>
<protein>
    <submittedName>
        <fullName evidence="9">Serine/threonine protein kinase</fullName>
    </submittedName>
</protein>
<dbReference type="InterPro" id="IPR017441">
    <property type="entry name" value="Protein_kinase_ATP_BS"/>
</dbReference>
<evidence type="ECO:0000256" key="2">
    <source>
        <dbReference type="ARBA" id="ARBA00022741"/>
    </source>
</evidence>
<name>A0A8D3WJP7_STRFA</name>
<evidence type="ECO:0000259" key="8">
    <source>
        <dbReference type="PROSITE" id="PS50927"/>
    </source>
</evidence>
<dbReference type="InterPro" id="IPR036426">
    <property type="entry name" value="Bulb-type_lectin_dom_sf"/>
</dbReference>
<dbReference type="Pfam" id="PF00069">
    <property type="entry name" value="Pkinase"/>
    <property type="match status" value="1"/>
</dbReference>
<dbReference type="PANTHER" id="PTHR43289">
    <property type="entry name" value="MITOGEN-ACTIVATED PROTEIN KINASE KINASE KINASE 20-RELATED"/>
    <property type="match status" value="1"/>
</dbReference>
<keyword evidence="1" id="KW-0808">Transferase</keyword>
<feature type="compositionally biased region" description="Acidic residues" evidence="6">
    <location>
        <begin position="424"/>
        <end position="434"/>
    </location>
</feature>
<evidence type="ECO:0000256" key="4">
    <source>
        <dbReference type="ARBA" id="ARBA00022840"/>
    </source>
</evidence>
<keyword evidence="4 5" id="KW-0067">ATP-binding</keyword>
<dbReference type="OrthoDB" id="4330169at2"/>
<dbReference type="SMART" id="SM00220">
    <property type="entry name" value="S_TKc"/>
    <property type="match status" value="1"/>
</dbReference>
<dbReference type="InterPro" id="IPR011009">
    <property type="entry name" value="Kinase-like_dom_sf"/>
</dbReference>
<evidence type="ECO:0000256" key="5">
    <source>
        <dbReference type="PROSITE-ProRule" id="PRU10141"/>
    </source>
</evidence>
<keyword evidence="9" id="KW-0723">Serine/threonine-protein kinase</keyword>
<dbReference type="EMBL" id="CP002475">
    <property type="protein sequence ID" value="ADW06343.1"/>
    <property type="molecule type" value="Genomic_DNA"/>
</dbReference>
<keyword evidence="2 5" id="KW-0547">Nucleotide-binding</keyword>
<evidence type="ECO:0000256" key="1">
    <source>
        <dbReference type="ARBA" id="ARBA00022679"/>
    </source>
</evidence>
<dbReference type="SUPFAM" id="SSF56112">
    <property type="entry name" value="Protein kinase-like (PK-like)"/>
    <property type="match status" value="1"/>
</dbReference>
<dbReference type="PANTHER" id="PTHR43289:SF34">
    <property type="entry name" value="SERINE_THREONINE-PROTEIN KINASE YBDM-RELATED"/>
    <property type="match status" value="1"/>
</dbReference>
<evidence type="ECO:0000313" key="9">
    <source>
        <dbReference type="EMBL" id="ADW06343.1"/>
    </source>
</evidence>
<dbReference type="CDD" id="cd14014">
    <property type="entry name" value="STKc_PknB_like"/>
    <property type="match status" value="1"/>
</dbReference>
<accession>A0A8D3WJP7</accession>
<sequence>MQPLTDSDPARISRYRLAGRLGAGGMGSVYLGSTPGGRPVAIKVIGDQFQYEEQALERFRREVGTLRTMRSAYSASLIDSGLDAPPYWFATEYVPGRTLHSAVRASGALPAQLCLGLMAALAEGLSDIHVHGILHRDVKPPNIILSPVGPQLIDFGIARETGQAALTQVGHTAGSPGFTSPEALQGEDVGVAADVFALGATLAFAATGRPPYGEGSFPAIAYRTVHGGIDLGGVDAGLAEIITACTQRDPARRPAPEEIVEMCQSHTSLANDPAYQRIAAADPTDALPVLPPAPTVLDSPSDSPGVTLAVAPAHPATALSAPTPPPEPTAVQPTDIVVASPRTAPADVPPGEAGGNRRRRRRIAVAVAAVAVVCAVGVTLQVLQPWHGAEGADGTKSGAKAGATPSETAVAAPGDNADAPADNVSEDEKEEELPEERVIDSPMRLQPGEEISAARIRLVFQRDGGLVAYDEANQARWDTWAGGPGTRADFQPDGNFVLYNAQDQAVWASQTDGHENAVLKLQSDGNITVVDGDVVLWAAGTNH</sequence>
<dbReference type="Proteomes" id="UP000002066">
    <property type="component" value="Chromosome"/>
</dbReference>
<dbReference type="InterPro" id="IPR008271">
    <property type="entry name" value="Ser/Thr_kinase_AS"/>
</dbReference>
<dbReference type="PROSITE" id="PS00108">
    <property type="entry name" value="PROTEIN_KINASE_ST"/>
    <property type="match status" value="1"/>
</dbReference>
<proteinExistence type="predicted"/>
<evidence type="ECO:0000256" key="6">
    <source>
        <dbReference type="SAM" id="MobiDB-lite"/>
    </source>
</evidence>
<dbReference type="PROSITE" id="PS00107">
    <property type="entry name" value="PROTEIN_KINASE_ATP"/>
    <property type="match status" value="1"/>
</dbReference>